<evidence type="ECO:0000313" key="2">
    <source>
        <dbReference type="EMBL" id="OIQ74012.1"/>
    </source>
</evidence>
<sequence length="245" mass="26095">MVFARRIMDHSLACPSRVATQCVERLRRKPAPSLLAACGLAALLAGCATRPGPMIATTPTLTAGPGNVMRPLPQQLALRQCPPCTAQIAVSAAPWRGMLSQIAALLRALDTEGRPSPDNPLPSVALCHAGAQATPLDVALRRVLLHARDIERLRFAQSPLLPVDPGTEERPSPTVSGASFLGPEGSQVLVINRGTRTARVRLGTWVRKEARLEQFRATPLATISAIVTPQQASITLPPESLSIVR</sequence>
<protein>
    <submittedName>
        <fullName evidence="2">Uncharacterized protein</fullName>
    </submittedName>
</protein>
<evidence type="ECO:0000256" key="1">
    <source>
        <dbReference type="SAM" id="MobiDB-lite"/>
    </source>
</evidence>
<dbReference type="EMBL" id="MLJW01002656">
    <property type="protein sequence ID" value="OIQ74012.1"/>
    <property type="molecule type" value="Genomic_DNA"/>
</dbReference>
<comment type="caution">
    <text evidence="2">The sequence shown here is derived from an EMBL/GenBank/DDBJ whole genome shotgun (WGS) entry which is preliminary data.</text>
</comment>
<organism evidence="2">
    <name type="scientific">mine drainage metagenome</name>
    <dbReference type="NCBI Taxonomy" id="410659"/>
    <lineage>
        <taxon>unclassified sequences</taxon>
        <taxon>metagenomes</taxon>
        <taxon>ecological metagenomes</taxon>
    </lineage>
</organism>
<name>A0A1J5Q2D0_9ZZZZ</name>
<proteinExistence type="predicted"/>
<gene>
    <name evidence="2" type="ORF">GALL_443430</name>
</gene>
<reference evidence="2" key="1">
    <citation type="submission" date="2016-10" db="EMBL/GenBank/DDBJ databases">
        <title>Sequence of Gallionella enrichment culture.</title>
        <authorList>
            <person name="Poehlein A."/>
            <person name="Muehling M."/>
            <person name="Daniel R."/>
        </authorList>
    </citation>
    <scope>NUCLEOTIDE SEQUENCE</scope>
</reference>
<dbReference type="AlphaFoldDB" id="A0A1J5Q2D0"/>
<accession>A0A1J5Q2D0</accession>
<feature type="region of interest" description="Disordered" evidence="1">
    <location>
        <begin position="161"/>
        <end position="181"/>
    </location>
</feature>